<keyword evidence="2 7" id="KW-0378">Hydrolase</keyword>
<dbReference type="Gene3D" id="2.60.120.200">
    <property type="match status" value="1"/>
</dbReference>
<dbReference type="GO" id="GO:0048046">
    <property type="term" value="C:apoplast"/>
    <property type="evidence" value="ECO:0007669"/>
    <property type="project" value="UniProtKB-SubCell"/>
</dbReference>
<dbReference type="PRINTS" id="PR00737">
    <property type="entry name" value="GLHYDRLASE16"/>
</dbReference>
<keyword evidence="10" id="KW-1185">Reference proteome</keyword>
<comment type="similarity">
    <text evidence="7">Belongs to the glycosyl hydrolase 16 family.</text>
</comment>
<name>A0AAQ3UQS8_PASNO</name>
<feature type="signal peptide" evidence="7">
    <location>
        <begin position="1"/>
        <end position="17"/>
    </location>
</feature>
<comment type="subcellular location">
    <subcellularLocation>
        <location evidence="7">Secreted</location>
        <location evidence="7">Cell wall</location>
    </subcellularLocation>
    <subcellularLocation>
        <location evidence="7">Secreted</location>
        <location evidence="7">Extracellular space</location>
        <location evidence="7">Apoplast</location>
    </subcellularLocation>
</comment>
<proteinExistence type="inferred from homology"/>
<evidence type="ECO:0000256" key="7">
    <source>
        <dbReference type="RuleBase" id="RU361120"/>
    </source>
</evidence>
<gene>
    <name evidence="9" type="ORF">U9M48_040320</name>
</gene>
<dbReference type="Pfam" id="PF00722">
    <property type="entry name" value="Glyco_hydro_16"/>
    <property type="match status" value="1"/>
</dbReference>
<keyword evidence="7" id="KW-0732">Signal</keyword>
<dbReference type="InterPro" id="IPR000757">
    <property type="entry name" value="Beta-glucanase-like"/>
</dbReference>
<dbReference type="GO" id="GO:0016762">
    <property type="term" value="F:xyloglucan:xyloglucosyl transferase activity"/>
    <property type="evidence" value="ECO:0007669"/>
    <property type="project" value="UniProtKB-EC"/>
</dbReference>
<dbReference type="InterPro" id="IPR008264">
    <property type="entry name" value="Beta_glucanase"/>
</dbReference>
<keyword evidence="7" id="KW-0964">Secreted</keyword>
<feature type="active site" description="Nucleophile" evidence="5">
    <location>
        <position position="119"/>
    </location>
</feature>
<evidence type="ECO:0000259" key="8">
    <source>
        <dbReference type="PROSITE" id="PS51762"/>
    </source>
</evidence>
<sequence length="294" mass="32853">MAMAALSLPSWCRHANAMAVVALLLMATAAAPAAVQALLQDDVNFMWGQDHSFFHNDGNGVDMLALCLDKTHGSGFRSKAAYLYGRFDIDVKLVANNSAGTVTTVYLTTDDVRPGHHDEVDMEFLGNVTGEPYTLHTNIFVDSVGNREQQFRLWFDPTADFHTYSFEWTPKNIIFLIDGRPIRVHKNDGVAFPTQRRMRLDGSLWNADDWATQGGRVKTDWTQAPFYAYYRNFRVTPCAPPPSPAGAAVYCGDDEAPESAAALRRVRAEHLLYDYCEDQNRFKATGLPKECTTD</sequence>
<evidence type="ECO:0000313" key="10">
    <source>
        <dbReference type="Proteomes" id="UP001341281"/>
    </source>
</evidence>
<dbReference type="GO" id="GO:0010411">
    <property type="term" value="P:xyloglucan metabolic process"/>
    <property type="evidence" value="ECO:0007669"/>
    <property type="project" value="InterPro"/>
</dbReference>
<organism evidence="9 10">
    <name type="scientific">Paspalum notatum var. saurae</name>
    <dbReference type="NCBI Taxonomy" id="547442"/>
    <lineage>
        <taxon>Eukaryota</taxon>
        <taxon>Viridiplantae</taxon>
        <taxon>Streptophyta</taxon>
        <taxon>Embryophyta</taxon>
        <taxon>Tracheophyta</taxon>
        <taxon>Spermatophyta</taxon>
        <taxon>Magnoliopsida</taxon>
        <taxon>Liliopsida</taxon>
        <taxon>Poales</taxon>
        <taxon>Poaceae</taxon>
        <taxon>PACMAD clade</taxon>
        <taxon>Panicoideae</taxon>
        <taxon>Andropogonodae</taxon>
        <taxon>Paspaleae</taxon>
        <taxon>Paspalinae</taxon>
        <taxon>Paspalum</taxon>
    </lineage>
</organism>
<dbReference type="AlphaFoldDB" id="A0AAQ3UQS8"/>
<feature type="domain" description="GH16" evidence="8">
    <location>
        <begin position="24"/>
        <end position="230"/>
    </location>
</feature>
<dbReference type="Pfam" id="PF06955">
    <property type="entry name" value="XET_C"/>
    <property type="match status" value="1"/>
</dbReference>
<dbReference type="EC" id="2.4.1.207" evidence="7"/>
<dbReference type="GO" id="GO:0004553">
    <property type="term" value="F:hydrolase activity, hydrolyzing O-glycosyl compounds"/>
    <property type="evidence" value="ECO:0007669"/>
    <property type="project" value="InterPro"/>
</dbReference>
<comment type="PTM">
    <text evidence="7">Contains at least one intrachain disulfide bond essential for its enzymatic activity.</text>
</comment>
<evidence type="ECO:0000313" key="9">
    <source>
        <dbReference type="EMBL" id="WVZ94427.1"/>
    </source>
</evidence>
<dbReference type="InterPro" id="IPR010713">
    <property type="entry name" value="XET_C"/>
</dbReference>
<dbReference type="InterPro" id="IPR044791">
    <property type="entry name" value="Beta-glucanase/XTH"/>
</dbReference>
<reference evidence="9 10" key="1">
    <citation type="submission" date="2024-02" db="EMBL/GenBank/DDBJ databases">
        <title>High-quality chromosome-scale genome assembly of Pensacola bahiagrass (Paspalum notatum Flugge var. saurae).</title>
        <authorList>
            <person name="Vega J.M."/>
            <person name="Podio M."/>
            <person name="Orjuela J."/>
            <person name="Siena L.A."/>
            <person name="Pessino S.C."/>
            <person name="Combes M.C."/>
            <person name="Mariac C."/>
            <person name="Albertini E."/>
            <person name="Pupilli F."/>
            <person name="Ortiz J.P.A."/>
            <person name="Leblanc O."/>
        </authorList>
    </citation>
    <scope>NUCLEOTIDE SEQUENCE [LARGE SCALE GENOMIC DNA]</scope>
    <source>
        <strain evidence="9">R1</strain>
        <tissue evidence="9">Leaf</tissue>
    </source>
</reference>
<protein>
    <recommendedName>
        <fullName evidence="7">Xyloglucan endotransglucosylase/hydrolase</fullName>
        <ecNumber evidence="7">2.4.1.207</ecNumber>
    </recommendedName>
</protein>
<keyword evidence="7" id="KW-0134">Cell wall</keyword>
<dbReference type="GO" id="GO:0071555">
    <property type="term" value="P:cell wall organization"/>
    <property type="evidence" value="ECO:0007669"/>
    <property type="project" value="UniProtKB-KW"/>
</dbReference>
<dbReference type="Proteomes" id="UP001341281">
    <property type="component" value="Chromosome 09"/>
</dbReference>
<comment type="function">
    <text evidence="7">Catalyzes xyloglucan endohydrolysis (XEH) and/or endotransglycosylation (XET). Cleaves and religates xyloglucan polymers, an essential constituent of the primary cell wall, and thereby participates in cell wall construction of growing tissues.</text>
</comment>
<feature type="active site" description="Proton donor" evidence="5">
    <location>
        <position position="123"/>
    </location>
</feature>
<evidence type="ECO:0000256" key="3">
    <source>
        <dbReference type="ARBA" id="ARBA00023157"/>
    </source>
</evidence>
<evidence type="ECO:0000256" key="6">
    <source>
        <dbReference type="PIRSR" id="PIRSR005604-2"/>
    </source>
</evidence>
<dbReference type="EMBL" id="CP144753">
    <property type="protein sequence ID" value="WVZ94427.1"/>
    <property type="molecule type" value="Genomic_DNA"/>
</dbReference>
<dbReference type="PROSITE" id="PS51762">
    <property type="entry name" value="GH16_2"/>
    <property type="match status" value="1"/>
</dbReference>
<keyword evidence="4 7" id="KW-0326">Glycosidase</keyword>
<accession>A0AAQ3UQS8</accession>
<dbReference type="PANTHER" id="PTHR31062">
    <property type="entry name" value="XYLOGLUCAN ENDOTRANSGLUCOSYLASE/HYDROLASE PROTEIN 8-RELATED"/>
    <property type="match status" value="1"/>
</dbReference>
<keyword evidence="7" id="KW-0961">Cell wall biogenesis/degradation</keyword>
<keyword evidence="1 7" id="KW-0808">Transferase</keyword>
<feature type="chain" id="PRO_5042667346" description="Xyloglucan endotransglucosylase/hydrolase" evidence="7">
    <location>
        <begin position="18"/>
        <end position="294"/>
    </location>
</feature>
<dbReference type="InterPro" id="IPR013320">
    <property type="entry name" value="ConA-like_dom_sf"/>
</dbReference>
<keyword evidence="7" id="KW-0052">Apoplast</keyword>
<dbReference type="InterPro" id="IPR016455">
    <property type="entry name" value="XTH"/>
</dbReference>
<evidence type="ECO:0000256" key="2">
    <source>
        <dbReference type="ARBA" id="ARBA00022801"/>
    </source>
</evidence>
<evidence type="ECO:0000256" key="1">
    <source>
        <dbReference type="ARBA" id="ARBA00022679"/>
    </source>
</evidence>
<dbReference type="PIRSF" id="PIRSF005604">
    <property type="entry name" value="XET"/>
    <property type="match status" value="1"/>
</dbReference>
<dbReference type="GO" id="GO:0042546">
    <property type="term" value="P:cell wall biogenesis"/>
    <property type="evidence" value="ECO:0007669"/>
    <property type="project" value="InterPro"/>
</dbReference>
<evidence type="ECO:0000256" key="4">
    <source>
        <dbReference type="ARBA" id="ARBA00023295"/>
    </source>
</evidence>
<dbReference type="SUPFAM" id="SSF49899">
    <property type="entry name" value="Concanavalin A-like lectins/glucanases"/>
    <property type="match status" value="1"/>
</dbReference>
<keyword evidence="3" id="KW-1015">Disulfide bond</keyword>
<evidence type="ECO:0000256" key="5">
    <source>
        <dbReference type="PIRSR" id="PIRSR005604-1"/>
    </source>
</evidence>
<feature type="glycosylation site" description="N-linked (GlcNAc...) asparagine" evidence="6">
    <location>
        <position position="127"/>
    </location>
</feature>